<name>A0A5M6CWZ1_9BACT</name>
<keyword evidence="4 5" id="KW-0472">Membrane</keyword>
<keyword evidence="3 5" id="KW-1133">Transmembrane helix</keyword>
<evidence type="ECO:0000256" key="3">
    <source>
        <dbReference type="ARBA" id="ARBA00022989"/>
    </source>
</evidence>
<feature type="transmembrane region" description="Helical" evidence="5">
    <location>
        <begin position="387"/>
        <end position="407"/>
    </location>
</feature>
<keyword evidence="2 5" id="KW-0812">Transmembrane</keyword>
<accession>A0A5M6CWZ1</accession>
<dbReference type="PANTHER" id="PTHR43243:SF11">
    <property type="entry name" value="AMINO ACID PERMEASE_ SLC12A DOMAIN-CONTAINING PROTEIN"/>
    <property type="match status" value="1"/>
</dbReference>
<feature type="transmembrane region" description="Helical" evidence="5">
    <location>
        <begin position="150"/>
        <end position="174"/>
    </location>
</feature>
<feature type="transmembrane region" description="Helical" evidence="5">
    <location>
        <begin position="413"/>
        <end position="434"/>
    </location>
</feature>
<dbReference type="Gene3D" id="1.20.1740.10">
    <property type="entry name" value="Amino acid/polyamine transporter I"/>
    <property type="match status" value="1"/>
</dbReference>
<comment type="caution">
    <text evidence="6">The sequence shown here is derived from an EMBL/GenBank/DDBJ whole genome shotgun (WGS) entry which is preliminary data.</text>
</comment>
<dbReference type="InterPro" id="IPR002293">
    <property type="entry name" value="AA/rel_permease1"/>
</dbReference>
<feature type="transmembrane region" description="Helical" evidence="5">
    <location>
        <begin position="43"/>
        <end position="61"/>
    </location>
</feature>
<feature type="transmembrane region" description="Helical" evidence="5">
    <location>
        <begin position="123"/>
        <end position="143"/>
    </location>
</feature>
<dbReference type="GO" id="GO:0016020">
    <property type="term" value="C:membrane"/>
    <property type="evidence" value="ECO:0007669"/>
    <property type="project" value="UniProtKB-SubCell"/>
</dbReference>
<evidence type="ECO:0000256" key="4">
    <source>
        <dbReference type="ARBA" id="ARBA00023136"/>
    </source>
</evidence>
<dbReference type="PANTHER" id="PTHR43243">
    <property type="entry name" value="INNER MEMBRANE TRANSPORTER YGJI-RELATED"/>
    <property type="match status" value="1"/>
</dbReference>
<feature type="transmembrane region" description="Helical" evidence="5">
    <location>
        <begin position="194"/>
        <end position="212"/>
    </location>
</feature>
<dbReference type="GO" id="GO:0015171">
    <property type="term" value="F:amino acid transmembrane transporter activity"/>
    <property type="evidence" value="ECO:0007669"/>
    <property type="project" value="TreeGrafter"/>
</dbReference>
<proteinExistence type="predicted"/>
<feature type="transmembrane region" description="Helical" evidence="5">
    <location>
        <begin position="327"/>
        <end position="348"/>
    </location>
</feature>
<gene>
    <name evidence="6" type="ORF">FYK55_23315</name>
</gene>
<keyword evidence="7" id="KW-1185">Reference proteome</keyword>
<dbReference type="RefSeq" id="WP_150079041.1">
    <property type="nucleotide sequence ID" value="NZ_VWOX01000017.1"/>
</dbReference>
<dbReference type="Proteomes" id="UP000324479">
    <property type="component" value="Unassembled WGS sequence"/>
</dbReference>
<dbReference type="Pfam" id="PF13520">
    <property type="entry name" value="AA_permease_2"/>
    <property type="match status" value="1"/>
</dbReference>
<sequence>MSDSDAPTETKPHRLGQLASTAICGNDITSSCLYVSALAISYAGRWAPVCLLLVAATLYLFRSIYAEVVGAMPLNGGAYNALLNTTSKYRASIAACLTVLSYMATAVISSNEAMHYLESMWEALPIIPATICLLAFFMVLTAIGITESAVVAIGIFLFHMTSMGLLLILGAFAIFTVGTDVLMQNLASPVPGGVAQALFFGFSAAMLGISGFESSANFVEEQQDGVFPKTLRNMWLAVTVLNPGMAILALALVPVAEVQQVYQTTLLSHMGDVAAGNWFSWLISVDAVLVLSGATLTSYVGVTGLVKRMTLDRCLPSFLLAESRFGTPHRIIILFFILSVSVLLITGGDLQSLAAVYTLSFLSVMALFAIGNLLLKVKRARLPRPIRASYLTVLVALTAVVIALLGNARLNKAYLIVFLEYLVPAVVIVTIMLMRDPILELIVFFVDEVRNKVRRQKHEAIKQNDRPTAAWWTRIARRVNQLDEKVHKLLDRIRAQQFVFFTRGDNVENLNRVMLYIKENEHTNRVKFVHVHQPQSELPPRLSEHIRFLDEVYPDIDIEFVAIEGEFTPELIEQLSEQWDIPTNLMFIGSPTGHLNYRVADLCGARLII</sequence>
<evidence type="ECO:0000313" key="7">
    <source>
        <dbReference type="Proteomes" id="UP000324479"/>
    </source>
</evidence>
<feature type="transmembrane region" description="Helical" evidence="5">
    <location>
        <begin position="233"/>
        <end position="258"/>
    </location>
</feature>
<reference evidence="6 7" key="1">
    <citation type="submission" date="2019-08" db="EMBL/GenBank/DDBJ databases">
        <authorList>
            <person name="Dhanesh K."/>
            <person name="Kumar G."/>
            <person name="Sasikala C."/>
            <person name="Venkata Ramana C."/>
        </authorList>
    </citation>
    <scope>NUCLEOTIDE SEQUENCE [LARGE SCALE GENOMIC DNA]</scope>
    <source>
        <strain evidence="6 7">JC645</strain>
    </source>
</reference>
<evidence type="ECO:0000256" key="1">
    <source>
        <dbReference type="ARBA" id="ARBA00004141"/>
    </source>
</evidence>
<comment type="subcellular location">
    <subcellularLocation>
        <location evidence="1">Membrane</location>
        <topology evidence="1">Multi-pass membrane protein</topology>
    </subcellularLocation>
</comment>
<feature type="transmembrane region" description="Helical" evidence="5">
    <location>
        <begin position="278"/>
        <end position="306"/>
    </location>
</feature>
<protein>
    <submittedName>
        <fullName evidence="6">APC family permease</fullName>
    </submittedName>
</protein>
<feature type="transmembrane region" description="Helical" evidence="5">
    <location>
        <begin position="91"/>
        <end position="111"/>
    </location>
</feature>
<feature type="transmembrane region" description="Helical" evidence="5">
    <location>
        <begin position="354"/>
        <end position="375"/>
    </location>
</feature>
<dbReference type="EMBL" id="VWOX01000017">
    <property type="protein sequence ID" value="KAA5539731.1"/>
    <property type="molecule type" value="Genomic_DNA"/>
</dbReference>
<evidence type="ECO:0000256" key="5">
    <source>
        <dbReference type="SAM" id="Phobius"/>
    </source>
</evidence>
<evidence type="ECO:0000256" key="2">
    <source>
        <dbReference type="ARBA" id="ARBA00022692"/>
    </source>
</evidence>
<dbReference type="AlphaFoldDB" id="A0A5M6CWZ1"/>
<evidence type="ECO:0000313" key="6">
    <source>
        <dbReference type="EMBL" id="KAA5539731.1"/>
    </source>
</evidence>
<organism evidence="6 7">
    <name type="scientific">Roseiconus nitratireducens</name>
    <dbReference type="NCBI Taxonomy" id="2605748"/>
    <lineage>
        <taxon>Bacteria</taxon>
        <taxon>Pseudomonadati</taxon>
        <taxon>Planctomycetota</taxon>
        <taxon>Planctomycetia</taxon>
        <taxon>Pirellulales</taxon>
        <taxon>Pirellulaceae</taxon>
        <taxon>Roseiconus</taxon>
    </lineage>
</organism>